<dbReference type="EMBL" id="CP107567">
    <property type="protein sequence ID" value="UYQ64550.1"/>
    <property type="molecule type" value="Genomic_DNA"/>
</dbReference>
<protein>
    <submittedName>
        <fullName evidence="2">TIGR03086 family metal-binding protein</fullName>
    </submittedName>
</protein>
<dbReference type="NCBIfam" id="TIGR03086">
    <property type="entry name" value="TIGR03086 family metal-binding protein"/>
    <property type="match status" value="1"/>
</dbReference>
<dbReference type="SUPFAM" id="SSF109854">
    <property type="entry name" value="DinB/YfiT-like putative metalloenzymes"/>
    <property type="match status" value="1"/>
</dbReference>
<feature type="domain" description="Mycothiol-dependent maleylpyruvate isomerase metal-binding" evidence="1">
    <location>
        <begin position="11"/>
        <end position="129"/>
    </location>
</feature>
<sequence>MTNDPRPLYARTAAQFTELLRTVGPGDLALSTPCEEYDVRQLISHLVGVTRRFAVVGEGGDGMAVPIRTDGVADDGWSAAFEEVLRQAAAAWADDAKLAGEYTVPWGRVPGAAVVGGYVIETLAHTWDLSRALGHRMPLDEELALAVLPLARQALPADRRGEQVPFAAVREAPADADAYDRLASWLGREV</sequence>
<keyword evidence="3" id="KW-1185">Reference proteome</keyword>
<name>A0ABY6IC35_STRPE</name>
<dbReference type="Pfam" id="PF11716">
    <property type="entry name" value="MDMPI_N"/>
    <property type="match status" value="1"/>
</dbReference>
<dbReference type="InterPro" id="IPR034660">
    <property type="entry name" value="DinB/YfiT-like"/>
</dbReference>
<evidence type="ECO:0000259" key="1">
    <source>
        <dbReference type="Pfam" id="PF11716"/>
    </source>
</evidence>
<organism evidence="2 3">
    <name type="scientific">Streptomyces peucetius</name>
    <dbReference type="NCBI Taxonomy" id="1950"/>
    <lineage>
        <taxon>Bacteria</taxon>
        <taxon>Bacillati</taxon>
        <taxon>Actinomycetota</taxon>
        <taxon>Actinomycetes</taxon>
        <taxon>Kitasatosporales</taxon>
        <taxon>Streptomycetaceae</taxon>
        <taxon>Streptomyces</taxon>
    </lineage>
</organism>
<dbReference type="Gene3D" id="1.20.120.450">
    <property type="entry name" value="dinb family like domain"/>
    <property type="match status" value="1"/>
</dbReference>
<reference evidence="2" key="1">
    <citation type="submission" date="2022-10" db="EMBL/GenBank/DDBJ databases">
        <title>Cytochrome P450 Catalyzes Benzene Ring Formation in the Biosynthesis of Trialkyl-Substituted Aromatic Polyketides.</title>
        <authorList>
            <person name="Zhao E."/>
            <person name="Ge H."/>
        </authorList>
    </citation>
    <scope>NUCLEOTIDE SEQUENCE</scope>
    <source>
        <strain evidence="2">NA0869</strain>
    </source>
</reference>
<dbReference type="Proteomes" id="UP001163878">
    <property type="component" value="Chromosome"/>
</dbReference>
<dbReference type="NCBIfam" id="TIGR03083">
    <property type="entry name" value="maleylpyruvate isomerase family mycothiol-dependent enzyme"/>
    <property type="match status" value="1"/>
</dbReference>
<dbReference type="InterPro" id="IPR017520">
    <property type="entry name" value="CHP03086"/>
</dbReference>
<dbReference type="InterPro" id="IPR017517">
    <property type="entry name" value="Maleyloyr_isom"/>
</dbReference>
<evidence type="ECO:0000313" key="3">
    <source>
        <dbReference type="Proteomes" id="UP001163878"/>
    </source>
</evidence>
<proteinExistence type="predicted"/>
<gene>
    <name evidence="2" type="ORF">OGH68_25880</name>
</gene>
<evidence type="ECO:0000313" key="2">
    <source>
        <dbReference type="EMBL" id="UYQ64550.1"/>
    </source>
</evidence>
<dbReference type="InterPro" id="IPR024344">
    <property type="entry name" value="MDMPI_metal-binding"/>
</dbReference>
<dbReference type="RefSeq" id="WP_264247373.1">
    <property type="nucleotide sequence ID" value="NZ_CP107567.1"/>
</dbReference>
<accession>A0ABY6IC35</accession>